<evidence type="ECO:0000256" key="1">
    <source>
        <dbReference type="SAM" id="MobiDB-lite"/>
    </source>
</evidence>
<feature type="compositionally biased region" description="Basic residues" evidence="1">
    <location>
        <begin position="1676"/>
        <end position="1686"/>
    </location>
</feature>
<dbReference type="OrthoDB" id="21499at2759"/>
<feature type="compositionally biased region" description="Basic and acidic residues" evidence="1">
    <location>
        <begin position="937"/>
        <end position="946"/>
    </location>
</feature>
<feature type="compositionally biased region" description="Polar residues" evidence="1">
    <location>
        <begin position="526"/>
        <end position="542"/>
    </location>
</feature>
<feature type="compositionally biased region" description="Low complexity" evidence="1">
    <location>
        <begin position="276"/>
        <end position="292"/>
    </location>
</feature>
<feature type="compositionally biased region" description="Pro residues" evidence="1">
    <location>
        <begin position="1948"/>
        <end position="1982"/>
    </location>
</feature>
<dbReference type="InParanoid" id="A0A672JT10"/>
<feature type="compositionally biased region" description="Low complexity" evidence="1">
    <location>
        <begin position="1601"/>
        <end position="1616"/>
    </location>
</feature>
<feature type="compositionally biased region" description="Low complexity" evidence="1">
    <location>
        <begin position="507"/>
        <end position="525"/>
    </location>
</feature>
<feature type="compositionally biased region" description="Pro residues" evidence="1">
    <location>
        <begin position="454"/>
        <end position="470"/>
    </location>
</feature>
<feature type="compositionally biased region" description="Low complexity" evidence="1">
    <location>
        <begin position="1243"/>
        <end position="1260"/>
    </location>
</feature>
<feature type="compositionally biased region" description="Low complexity" evidence="1">
    <location>
        <begin position="471"/>
        <end position="483"/>
    </location>
</feature>
<feature type="compositionally biased region" description="Gly residues" evidence="1">
    <location>
        <begin position="605"/>
        <end position="630"/>
    </location>
</feature>
<feature type="compositionally biased region" description="Basic and acidic residues" evidence="1">
    <location>
        <begin position="359"/>
        <end position="369"/>
    </location>
</feature>
<feature type="compositionally biased region" description="Basic and acidic residues" evidence="1">
    <location>
        <begin position="1809"/>
        <end position="1819"/>
    </location>
</feature>
<feature type="compositionally biased region" description="Low complexity" evidence="1">
    <location>
        <begin position="2100"/>
        <end position="2111"/>
    </location>
</feature>
<feature type="compositionally biased region" description="Polar residues" evidence="1">
    <location>
        <begin position="1742"/>
        <end position="1757"/>
    </location>
</feature>
<name>A0A672JT10_SALFA</name>
<reference evidence="3" key="3">
    <citation type="submission" date="2025-09" db="UniProtKB">
        <authorList>
            <consortium name="Ensembl"/>
        </authorList>
    </citation>
    <scope>IDENTIFICATION</scope>
</reference>
<feature type="compositionally biased region" description="Gly residues" evidence="1">
    <location>
        <begin position="1495"/>
        <end position="1507"/>
    </location>
</feature>
<feature type="compositionally biased region" description="Acidic residues" evidence="1">
    <location>
        <begin position="1998"/>
        <end position="2032"/>
    </location>
</feature>
<feature type="compositionally biased region" description="Basic and acidic residues" evidence="1">
    <location>
        <begin position="1895"/>
        <end position="1905"/>
    </location>
</feature>
<organism evidence="3 4">
    <name type="scientific">Salarias fasciatus</name>
    <name type="common">Jewelled blenny</name>
    <name type="synonym">Blennius fasciatus</name>
    <dbReference type="NCBI Taxonomy" id="181472"/>
    <lineage>
        <taxon>Eukaryota</taxon>
        <taxon>Metazoa</taxon>
        <taxon>Chordata</taxon>
        <taxon>Craniata</taxon>
        <taxon>Vertebrata</taxon>
        <taxon>Euteleostomi</taxon>
        <taxon>Actinopterygii</taxon>
        <taxon>Neopterygii</taxon>
        <taxon>Teleostei</taxon>
        <taxon>Neoteleostei</taxon>
        <taxon>Acanthomorphata</taxon>
        <taxon>Ovalentaria</taxon>
        <taxon>Blenniimorphae</taxon>
        <taxon>Blenniiformes</taxon>
        <taxon>Blennioidei</taxon>
        <taxon>Blenniidae</taxon>
        <taxon>Salariinae</taxon>
        <taxon>Salarias</taxon>
    </lineage>
</organism>
<dbReference type="PANTHER" id="PTHR14709:SF1">
    <property type="entry name" value="PROLINE-RICH PROTEIN 12"/>
    <property type="match status" value="1"/>
</dbReference>
<feature type="compositionally biased region" description="Pro residues" evidence="1">
    <location>
        <begin position="2128"/>
        <end position="2172"/>
    </location>
</feature>
<feature type="compositionally biased region" description="Basic and acidic residues" evidence="1">
    <location>
        <begin position="995"/>
        <end position="1009"/>
    </location>
</feature>
<dbReference type="Pfam" id="PF13926">
    <property type="entry name" value="DUF4211"/>
    <property type="match status" value="1"/>
</dbReference>
<feature type="compositionally biased region" description="Polar residues" evidence="1">
    <location>
        <begin position="1920"/>
        <end position="1933"/>
    </location>
</feature>
<dbReference type="InterPro" id="IPR025451">
    <property type="entry name" value="DUF4211"/>
</dbReference>
<feature type="compositionally biased region" description="Basic and acidic residues" evidence="1">
    <location>
        <begin position="1016"/>
        <end position="1079"/>
    </location>
</feature>
<evidence type="ECO:0000313" key="3">
    <source>
        <dbReference type="Ensembl" id="ENSSFAP00005056319.1"/>
    </source>
</evidence>
<feature type="compositionally biased region" description="Low complexity" evidence="1">
    <location>
        <begin position="957"/>
        <end position="968"/>
    </location>
</feature>
<dbReference type="Proteomes" id="UP000472267">
    <property type="component" value="Chromosome 8"/>
</dbReference>
<dbReference type="FunCoup" id="A0A672JT10">
    <property type="interactions" value="790"/>
</dbReference>
<feature type="compositionally biased region" description="Low complexity" evidence="1">
    <location>
        <begin position="1204"/>
        <end position="1216"/>
    </location>
</feature>
<evidence type="ECO:0000313" key="4">
    <source>
        <dbReference type="Proteomes" id="UP000472267"/>
    </source>
</evidence>
<feature type="compositionally biased region" description="Pro residues" evidence="1">
    <location>
        <begin position="2053"/>
        <end position="2071"/>
    </location>
</feature>
<feature type="compositionally biased region" description="Low complexity" evidence="1">
    <location>
        <begin position="649"/>
        <end position="666"/>
    </location>
</feature>
<proteinExistence type="predicted"/>
<feature type="compositionally biased region" description="Low complexity" evidence="1">
    <location>
        <begin position="1283"/>
        <end position="1314"/>
    </location>
</feature>
<feature type="region of interest" description="Disordered" evidence="1">
    <location>
        <begin position="1378"/>
        <end position="1419"/>
    </location>
</feature>
<feature type="compositionally biased region" description="Low complexity" evidence="1">
    <location>
        <begin position="1110"/>
        <end position="1119"/>
    </location>
</feature>
<feature type="compositionally biased region" description="Gly residues" evidence="1">
    <location>
        <begin position="637"/>
        <end position="646"/>
    </location>
</feature>
<keyword evidence="4" id="KW-1185">Reference proteome</keyword>
<feature type="compositionally biased region" description="Pro residues" evidence="1">
    <location>
        <begin position="1865"/>
        <end position="1877"/>
    </location>
</feature>
<feature type="region of interest" description="Disordered" evidence="1">
    <location>
        <begin position="346"/>
        <end position="981"/>
    </location>
</feature>
<feature type="compositionally biased region" description="Gly residues" evidence="1">
    <location>
        <begin position="544"/>
        <end position="555"/>
    </location>
</feature>
<feature type="compositionally biased region" description="Low complexity" evidence="1">
    <location>
        <begin position="1765"/>
        <end position="1776"/>
    </location>
</feature>
<dbReference type="OMA" id="MDSHPQQ"/>
<feature type="region of interest" description="Disordered" evidence="1">
    <location>
        <begin position="1484"/>
        <end position="2204"/>
    </location>
</feature>
<feature type="compositionally biased region" description="Low complexity" evidence="1">
    <location>
        <begin position="1080"/>
        <end position="1091"/>
    </location>
</feature>
<gene>
    <name evidence="3" type="primary">prr12a</name>
</gene>
<accession>A0A672JT10</accession>
<feature type="compositionally biased region" description="Low complexity" evidence="1">
    <location>
        <begin position="914"/>
        <end position="932"/>
    </location>
</feature>
<dbReference type="PANTHER" id="PTHR14709">
    <property type="entry name" value="GLUTAMINE AND SERINE-RICH PROTEIN 1-RELATED"/>
    <property type="match status" value="1"/>
</dbReference>
<feature type="compositionally biased region" description="Low complexity" evidence="1">
    <location>
        <begin position="859"/>
        <end position="881"/>
    </location>
</feature>
<feature type="compositionally biased region" description="Low complexity" evidence="1">
    <location>
        <begin position="377"/>
        <end position="453"/>
    </location>
</feature>
<dbReference type="InterPro" id="IPR052466">
    <property type="entry name" value="DNA_MethProtect_Complex"/>
</dbReference>
<sequence length="2648" mass="285173">MDRNYPGTGFGDLGAGAGWSYERSAKASLVYGSSRSSHPESELLHRQAYATPHPLQGYATNHHPGSSGQGGAWGAAGRSLGLSGLFDTGLHHASPSAPDASVMNLISALESRGPQPPPSASSLLSQFRTPSWQTAMHTPAPPELFISGALPGSGSFPSSSALSAYQHPASFSRSSFPAASLSLQDTPTFSPTSNGLLSPHDPLIHIKAPSQSSLGFDRLLSSQGAAAAAYRGSQDPTGASSAQASSARHLQSHQFNLLSSQLQDQSSQLYNPSVFSSAQPQPQSQSQSNSAQERAVPRQDSVIKHYQRPTPAQSQLSSSAAHSLQHYLSCGGAGYQQIATHHRHAGLSCSPLGDQSPSSDHKPTSRTEQYRPIIQPPYSSSSSSSSSSSAGKGTKSSSSSGYSSGSSASSSRTPHTPPSASSTSSSSSSSSATSGAHPSNSIPTSSSSAAPSRQQPPPQPAPPPPAPQQQPPATSSSAPQSLPKSCLSGYGSPVPPVKTPTSALTGQTPPQQQTQSYSPNQPPTSHLAQSYGGFNSPQAQDLSSGGGGKGYGSLGGRSQSYSTDIYGADSAYGSLPSSLGGAGSPSLGYGAPGHSPALLRSSGSSGSGASGGGSSSGAGSGNSGSGGGAGNSMSSERGGGGSGGGSYHIPDSSPSPSGNSGIIRPGLHSPVPTCPTQSPGGAGSNKYISSVLSPTFLSSPQGFPDTRGPSSQPQSYHSTSSKTKADTSMLGVGSQRSQEEVDDDDEFLIQHLLQAQASPAPQASHHHPQQQPQQTSQQTQPQPQSVPPTTDSGKGMSYDMSKTSEERYHPQSVIRTHSATAAAGVGNAGSGGSISGLDNQLEMSLKKQQQQHQQHHHQQQQQQQRNERSVGSSRSSSGRGSTDQVHSHLHHHDSLGSVVHYGRGDPYTQHSLAPQHSSHSQHVSSHSQIPPHTQMELQKKSQERTEIPYPRKTPEVQQQHSQSQAAASLMDSPTDQSRQPPHLLQSVLSHTTRNKLEPHQQHHKMDSHQQHPQQHHKMDSHRQHQQHHKMDSHQPHQQHPKMDSHPQHQQHQKMDSHQHQQHHKIDSHSQHQQHHKMDSHPQQQHSISQQQAVMESAGGRLGSSKHQAPSQSQTTQLQLQLQSQALEVAAAHYNHGAHQHEPSQVKQSSVVSSLDMLERSLSQSSGTDVAVAEDRRGGTGRSGSSSERHRQQQQEQQRQHPPHHQQQQTHHSQQHSAPELHSFLTEPDIGLSATPHMHHLSQHHAQQQQQQQHPSSQHQQAHSHHPHSQPHPQQQPPHPHHIPPSSASAHSQPQPDPQQPLSSQLPPPQSQLDQQRSEQHQFDTVSPVEKADQNQQSNRFVPLTSICFPDSLLQDEDRSFFPGMEDMFCAEDYKSSCAGGAGPGQEEMNESHTGQEGLDSMKGGQSAGGAGGSSGASYDIMGHHGGDQGYEPYCHGLEEPSNNTMTLDLDSLKTHELPSTVNTEQLGLIQSQGPAMGMGANTAGPNNPGAKMSAGPGGANPGTGSGGLQSPIFCSSRPKKLLKSSSFHLLKERRDPNTLPKKSYAQEYEFEDDEDKADQPADIRLNSRRLPDLLPDLVSSCRKGGGGSGSLSPLMGDIDFYHSSGYSSMGSHSLLPPDGPKKRGRKPTRPKREGPPRPRGRPRIRPMPEPYTPRGMMGEMGASTVGAGFNVEGRGRGRGRGSRGRGGRREDMYMEMSGKEPDQMHHHHLQQQQQQQQQLHHQPQQQQHEPIPPLKIKLPIGTLSSSDALLRTDSLSGTDPALSDGSVGSAPSLGLSPGPPCSTESNRSQDKNKQKSQLMSEGVDEEGLEERGDEKDSESKAGFVASFLDFLKTGKRPPGLDISPGMDADNGETSPCKPGGLRPLSPAPPPPPPPPPFGDSEGNGGLALGNCPSPKRLEDELKRNLETLPSFSSDEEDSVGKNQDLQKSISSAISALYDTPQLTTNIQPPLPPPPPQPQPQPPPSPLTPTLQPPTLSPQPPMHPSHAQQPPSSEPDLLQPEDMDDNKEEEEEEEEEEENEEERSTGGDEESDMTEEREPQLETLGAPKLDAPLPEIPPEPATPEPPSVPPSPASSSSPSHSPLPPLSLPSPPPPPEEQQEDSQPSSPAAPASSPSPPPPPPATAVVPQPATPPPPAPPPPPASPPPPPPPAQKESPMPSPESPASPEEPPPPKITSLHLAQKQEDAAIVGESEEDESESGGEGIFRERDEFVVRVEDIRTLKLALQTGREPPPIWRVQKALLQKFSPEIKDGQRQFCATSNYLGYFGDAKRRYQRIYVKFLENVNKKDYVRVCSRRPWRRATPALRRQSLPRMASPPSSQVPPRIVEKEERVAPPPVQREEKEKTKTATAKEKKETPAAVPKAKEREREREPEREKRVQPQQEKAEKRGGAAERGRAKEEKKALERKEKEKAERPPKSKPAKVKAEPPPKKRKKWLKEVPSSSDSDSSDEAASENEMPVKGGVNNRAMREMFRSYVEMLVSTALDPDMIQALEDTDDELYLPPMRKIDSILSEQKRRLLRRVSMSSQQQEVLHAYPQIIVDPLDSGVVRVRLSGEAYNRKTLNRVKKTLPKPQDLKLSAETYRIYSLYHSLHHYKYHTFLQCKKETNTIEQAAEDPGQEEVVQQCMANQSWLDTLFGSFIDLLTLSTKA</sequence>
<evidence type="ECO:0000259" key="2">
    <source>
        <dbReference type="Pfam" id="PF13926"/>
    </source>
</evidence>
<feature type="region of interest" description="Disordered" evidence="1">
    <location>
        <begin position="272"/>
        <end position="299"/>
    </location>
</feature>
<feature type="compositionally biased region" description="Basic and acidic residues" evidence="1">
    <location>
        <begin position="2324"/>
        <end position="2415"/>
    </location>
</feature>
<dbReference type="Ensembl" id="ENSSFAT00005058032.1">
    <property type="protein sequence ID" value="ENSSFAP00005056319.1"/>
    <property type="gene ID" value="ENSSFAG00005026629.1"/>
</dbReference>
<reference evidence="3" key="1">
    <citation type="submission" date="2019-06" db="EMBL/GenBank/DDBJ databases">
        <authorList>
            <consortium name="Wellcome Sanger Institute Data Sharing"/>
        </authorList>
    </citation>
    <scope>NUCLEOTIDE SEQUENCE [LARGE SCALE GENOMIC DNA]</scope>
</reference>
<feature type="compositionally biased region" description="Polar residues" evidence="1">
    <location>
        <begin position="686"/>
        <end position="701"/>
    </location>
</feature>
<feature type="compositionally biased region" description="Low complexity" evidence="1">
    <location>
        <begin position="709"/>
        <end position="721"/>
    </location>
</feature>
<reference evidence="3" key="2">
    <citation type="submission" date="2025-08" db="UniProtKB">
        <authorList>
            <consortium name="Ensembl"/>
        </authorList>
    </citation>
    <scope>IDENTIFICATION</scope>
</reference>
<protein>
    <submittedName>
        <fullName evidence="3">Proline-rich protein 12-like</fullName>
    </submittedName>
</protein>
<feature type="region of interest" description="Disordered" evidence="1">
    <location>
        <begin position="995"/>
        <end position="1119"/>
    </location>
</feature>
<feature type="compositionally biased region" description="Pro residues" evidence="1">
    <location>
        <begin position="2080"/>
        <end position="2095"/>
    </location>
</feature>
<feature type="compositionally biased region" description="Basic and acidic residues" evidence="1">
    <location>
        <begin position="1687"/>
        <end position="1704"/>
    </location>
</feature>
<feature type="domain" description="DUF4211" evidence="2">
    <location>
        <begin position="2444"/>
        <end position="2561"/>
    </location>
</feature>
<feature type="region of interest" description="Disordered" evidence="1">
    <location>
        <begin position="2302"/>
        <end position="2461"/>
    </location>
</feature>
<feature type="compositionally biased region" description="Gly residues" evidence="1">
    <location>
        <begin position="1405"/>
        <end position="1414"/>
    </location>
</feature>
<feature type="compositionally biased region" description="Low complexity" evidence="1">
    <location>
        <begin position="1710"/>
        <end position="1740"/>
    </location>
</feature>
<feature type="region of interest" description="Disordered" evidence="1">
    <location>
        <begin position="1160"/>
        <end position="1337"/>
    </location>
</feature>
<feature type="compositionally biased region" description="Pro residues" evidence="1">
    <location>
        <begin position="2112"/>
        <end position="2121"/>
    </location>
</feature>
<feature type="compositionally biased region" description="Low complexity" evidence="1">
    <location>
        <begin position="570"/>
        <end position="593"/>
    </location>
</feature>
<feature type="compositionally biased region" description="Low complexity" evidence="1">
    <location>
        <begin position="750"/>
        <end position="790"/>
    </location>
</feature>